<protein>
    <submittedName>
        <fullName evidence="1">Uncharacterized protein</fullName>
    </submittedName>
</protein>
<sequence length="240" mass="27525">MSSAKQNSSRSHFQKKASLLNSEARSHWKVDNFHTQLPNICATFSLTSNNNVSSYNVIFNAIKKTAALKEVERNYQGIMNIYSSQYFSPSMQLIGQKLKTEDREEMVKLLDNPPTYAHFWSTPNSHHLNISFDIGELTKTGYTPFSEMQGTLYKHPLMILMEMNNVSIWIACHCYAPSSQQGSSHYNVCSIPLGKFTDTEAQYLQILILRSLHAHNVHLYVVTACLFLRIQIHLNSRYRV</sequence>
<dbReference type="EMBL" id="KN834837">
    <property type="protein sequence ID" value="KIK52768.1"/>
    <property type="molecule type" value="Genomic_DNA"/>
</dbReference>
<evidence type="ECO:0000313" key="2">
    <source>
        <dbReference type="Proteomes" id="UP000053593"/>
    </source>
</evidence>
<name>A0A0D0CCV0_9AGAR</name>
<reference evidence="1 2" key="1">
    <citation type="submission" date="2014-04" db="EMBL/GenBank/DDBJ databases">
        <title>Evolutionary Origins and Diversification of the Mycorrhizal Mutualists.</title>
        <authorList>
            <consortium name="DOE Joint Genome Institute"/>
            <consortium name="Mycorrhizal Genomics Consortium"/>
            <person name="Kohler A."/>
            <person name="Kuo A."/>
            <person name="Nagy L.G."/>
            <person name="Floudas D."/>
            <person name="Copeland A."/>
            <person name="Barry K.W."/>
            <person name="Cichocki N."/>
            <person name="Veneault-Fourrey C."/>
            <person name="LaButti K."/>
            <person name="Lindquist E.A."/>
            <person name="Lipzen A."/>
            <person name="Lundell T."/>
            <person name="Morin E."/>
            <person name="Murat C."/>
            <person name="Riley R."/>
            <person name="Ohm R."/>
            <person name="Sun H."/>
            <person name="Tunlid A."/>
            <person name="Henrissat B."/>
            <person name="Grigoriev I.V."/>
            <person name="Hibbett D.S."/>
            <person name="Martin F."/>
        </authorList>
    </citation>
    <scope>NUCLEOTIDE SEQUENCE [LARGE SCALE GENOMIC DNA]</scope>
    <source>
        <strain evidence="1 2">FD-317 M1</strain>
    </source>
</reference>
<accession>A0A0D0CCV0</accession>
<evidence type="ECO:0000313" key="1">
    <source>
        <dbReference type="EMBL" id="KIK52768.1"/>
    </source>
</evidence>
<gene>
    <name evidence="1" type="ORF">GYMLUDRAFT_64037</name>
</gene>
<keyword evidence="2" id="KW-1185">Reference proteome</keyword>
<dbReference type="HOGENOM" id="CLU_1156510_0_0_1"/>
<organism evidence="1 2">
    <name type="scientific">Collybiopsis luxurians FD-317 M1</name>
    <dbReference type="NCBI Taxonomy" id="944289"/>
    <lineage>
        <taxon>Eukaryota</taxon>
        <taxon>Fungi</taxon>
        <taxon>Dikarya</taxon>
        <taxon>Basidiomycota</taxon>
        <taxon>Agaricomycotina</taxon>
        <taxon>Agaricomycetes</taxon>
        <taxon>Agaricomycetidae</taxon>
        <taxon>Agaricales</taxon>
        <taxon>Marasmiineae</taxon>
        <taxon>Omphalotaceae</taxon>
        <taxon>Collybiopsis</taxon>
        <taxon>Collybiopsis luxurians</taxon>
    </lineage>
</organism>
<proteinExistence type="predicted"/>
<dbReference type="AlphaFoldDB" id="A0A0D0CCV0"/>
<dbReference type="Proteomes" id="UP000053593">
    <property type="component" value="Unassembled WGS sequence"/>
</dbReference>